<evidence type="ECO:0000313" key="2">
    <source>
        <dbReference type="Proteomes" id="UP000225605"/>
    </source>
</evidence>
<proteinExistence type="predicted"/>
<accession>A0A2D0IY52</accession>
<name>A0A2D0IY52_9GAMM</name>
<sequence>MSQVIHSDNRYKVSLNFRRSNSNTSPTDCLINQVTQFKQIKIISLLNRQPFDKDECFYHFSLRQGDF</sequence>
<organism evidence="1 2">
    <name type="scientific">Xenorhabdus ehlersii</name>
    <dbReference type="NCBI Taxonomy" id="290111"/>
    <lineage>
        <taxon>Bacteria</taxon>
        <taxon>Pseudomonadati</taxon>
        <taxon>Pseudomonadota</taxon>
        <taxon>Gammaproteobacteria</taxon>
        <taxon>Enterobacterales</taxon>
        <taxon>Morganellaceae</taxon>
        <taxon>Xenorhabdus</taxon>
    </lineage>
</organism>
<comment type="caution">
    <text evidence="1">The sequence shown here is derived from an EMBL/GenBank/DDBJ whole genome shotgun (WGS) entry which is preliminary data.</text>
</comment>
<protein>
    <submittedName>
        <fullName evidence="1">Uncharacterized protein</fullName>
    </submittedName>
</protein>
<dbReference type="EMBL" id="NIBT01000002">
    <property type="protein sequence ID" value="PHM26695.1"/>
    <property type="molecule type" value="Genomic_DNA"/>
</dbReference>
<reference evidence="1 2" key="1">
    <citation type="journal article" date="2017" name="Nat. Microbiol.">
        <title>Natural product diversity associated with the nematode symbionts Photorhabdus and Xenorhabdus.</title>
        <authorList>
            <person name="Tobias N.J."/>
            <person name="Wolff H."/>
            <person name="Djahanschiri B."/>
            <person name="Grundmann F."/>
            <person name="Kronenwerth M."/>
            <person name="Shi Y.M."/>
            <person name="Simonyi S."/>
            <person name="Grun P."/>
            <person name="Shapiro-Ilan D."/>
            <person name="Pidot S.J."/>
            <person name="Stinear T.P."/>
            <person name="Ebersberger I."/>
            <person name="Bode H.B."/>
        </authorList>
    </citation>
    <scope>NUCLEOTIDE SEQUENCE [LARGE SCALE GENOMIC DNA]</scope>
    <source>
        <strain evidence="1 2">DSM 16337</strain>
    </source>
</reference>
<gene>
    <name evidence="1" type="ORF">Xehl_00370</name>
</gene>
<evidence type="ECO:0000313" key="1">
    <source>
        <dbReference type="EMBL" id="PHM26695.1"/>
    </source>
</evidence>
<dbReference type="Proteomes" id="UP000225605">
    <property type="component" value="Unassembled WGS sequence"/>
</dbReference>
<dbReference type="AlphaFoldDB" id="A0A2D0IY52"/>